<organism evidence="4 5">
    <name type="scientific">Borrelia coriaceae ATCC 43381</name>
    <dbReference type="NCBI Taxonomy" id="1408429"/>
    <lineage>
        <taxon>Bacteria</taxon>
        <taxon>Pseudomonadati</taxon>
        <taxon>Spirochaetota</taxon>
        <taxon>Spirochaetia</taxon>
        <taxon>Spirochaetales</taxon>
        <taxon>Borreliaceae</taxon>
        <taxon>Borrelia</taxon>
    </lineage>
</organism>
<dbReference type="OrthoDB" id="350560at2"/>
<comment type="catalytic activity">
    <reaction evidence="2">
        <text>Cleavage of hydrophobic, N-terminal signal or leader sequences from secreted and periplasmic proteins.</text>
        <dbReference type="EC" id="3.4.21.89"/>
    </reaction>
</comment>
<keyword evidence="2" id="KW-0472">Membrane</keyword>
<feature type="transmembrane region" description="Helical" evidence="2">
    <location>
        <begin position="20"/>
        <end position="39"/>
    </location>
</feature>
<keyword evidence="2" id="KW-0645">Protease</keyword>
<reference evidence="4" key="1">
    <citation type="submission" date="2013-04" db="EMBL/GenBank/DDBJ databases">
        <title>Comparative Genomics of Relapsing Fever Spirochetes.</title>
        <authorList>
            <person name="Schwan T.G."/>
            <person name="Raffel S.J."/>
            <person name="Porcella S.F."/>
            <person name="Martens C.A."/>
            <person name="Bruno D.P."/>
            <person name="Ricklefs S.M."/>
            <person name="Barbian K.B."/>
        </authorList>
    </citation>
    <scope>NUCLEOTIDE SEQUENCE [LARGE SCALE GENOMIC DNA]</scope>
    <source>
        <strain evidence="4">Co53</strain>
    </source>
</reference>
<accession>W5SSK3</accession>
<dbReference type="AlphaFoldDB" id="W5SSK3"/>
<dbReference type="eggNOG" id="COG0681">
    <property type="taxonomic scope" value="Bacteria"/>
</dbReference>
<name>W5SSK3_9SPIR</name>
<evidence type="ECO:0000259" key="3">
    <source>
        <dbReference type="Pfam" id="PF10502"/>
    </source>
</evidence>
<dbReference type="GO" id="GO:0004252">
    <property type="term" value="F:serine-type endopeptidase activity"/>
    <property type="evidence" value="ECO:0007669"/>
    <property type="project" value="InterPro"/>
</dbReference>
<sequence>MAAYLTFEQRLLRKKRRQNLCKMILLFLVLNYIFMKFVLQICTFQGNEILPSITKNDSLIFISKYMRSLFGSLKVNDIVLYEDLNLRKNFVLNFISDLLFLYKIFNSKRYKIAKIAAIQGDLVYVKGFDVLVYRSASNSYYLNSNFMRGYRLNDFFSTNEIIKCFSLKKNEFFLLNEDLKILNDSRVFGPVKQFHILSCLILRLMDYKIVK</sequence>
<dbReference type="Pfam" id="PF10502">
    <property type="entry name" value="Peptidase_S26"/>
    <property type="match status" value="1"/>
</dbReference>
<proteinExistence type="inferred from homology"/>
<dbReference type="GO" id="GO:0009003">
    <property type="term" value="F:signal peptidase activity"/>
    <property type="evidence" value="ECO:0007669"/>
    <property type="project" value="UniProtKB-EC"/>
</dbReference>
<evidence type="ECO:0000256" key="2">
    <source>
        <dbReference type="RuleBase" id="RU362042"/>
    </source>
</evidence>
<dbReference type="GO" id="GO:0016020">
    <property type="term" value="C:membrane"/>
    <property type="evidence" value="ECO:0007669"/>
    <property type="project" value="UniProtKB-SubCell"/>
</dbReference>
<keyword evidence="2" id="KW-1133">Transmembrane helix</keyword>
<dbReference type="GO" id="GO:0006465">
    <property type="term" value="P:signal peptide processing"/>
    <property type="evidence" value="ECO:0007669"/>
    <property type="project" value="InterPro"/>
</dbReference>
<evidence type="ECO:0000313" key="5">
    <source>
        <dbReference type="Proteomes" id="UP000019330"/>
    </source>
</evidence>
<keyword evidence="5" id="KW-1185">Reference proteome</keyword>
<dbReference type="RefSeq" id="WP_025407720.1">
    <property type="nucleotide sequence ID" value="NZ_CP005745.1"/>
</dbReference>
<dbReference type="Gene3D" id="2.10.109.10">
    <property type="entry name" value="Umud Fragment, subunit A"/>
    <property type="match status" value="1"/>
</dbReference>
<gene>
    <name evidence="4" type="ORF">BCO_0111900</name>
</gene>
<evidence type="ECO:0000313" key="4">
    <source>
        <dbReference type="EMBL" id="AHH10184.1"/>
    </source>
</evidence>
<protein>
    <recommendedName>
        <fullName evidence="1 2">Signal peptidase I</fullName>
        <ecNumber evidence="2">3.4.21.89</ecNumber>
    </recommendedName>
</protein>
<dbReference type="HOGENOM" id="CLU_1302926_0_0_12"/>
<keyword evidence="2 4" id="KW-0378">Hydrolase</keyword>
<dbReference type="SUPFAM" id="SSF51306">
    <property type="entry name" value="LexA/Signal peptidase"/>
    <property type="match status" value="1"/>
</dbReference>
<comment type="subcellular location">
    <subcellularLocation>
        <location evidence="2">Membrane</location>
        <topology evidence="2">Single-pass type II membrane protein</topology>
    </subcellularLocation>
</comment>
<dbReference type="InterPro" id="IPR036286">
    <property type="entry name" value="LexA/Signal_pep-like_sf"/>
</dbReference>
<dbReference type="Proteomes" id="UP000019330">
    <property type="component" value="Chromosome"/>
</dbReference>
<comment type="similarity">
    <text evidence="2">Belongs to the peptidase S26 family.</text>
</comment>
<feature type="domain" description="Peptidase S26" evidence="3">
    <location>
        <begin position="19"/>
        <end position="197"/>
    </location>
</feature>
<dbReference type="NCBIfam" id="TIGR02227">
    <property type="entry name" value="sigpep_I_bact"/>
    <property type="match status" value="1"/>
</dbReference>
<dbReference type="InterPro" id="IPR019533">
    <property type="entry name" value="Peptidase_S26"/>
</dbReference>
<dbReference type="EMBL" id="CP005745">
    <property type="protein sequence ID" value="AHH10184.1"/>
    <property type="molecule type" value="Genomic_DNA"/>
</dbReference>
<keyword evidence="2" id="KW-0812">Transmembrane</keyword>
<dbReference type="PATRIC" id="fig|1313292.3.peg.26"/>
<dbReference type="InterPro" id="IPR000223">
    <property type="entry name" value="Pept_S26A_signal_pept_1"/>
</dbReference>
<dbReference type="EC" id="3.4.21.89" evidence="2"/>
<evidence type="ECO:0000256" key="1">
    <source>
        <dbReference type="ARBA" id="ARBA00019232"/>
    </source>
</evidence>
<dbReference type="STRING" id="1313292.BCO_0111900"/>